<keyword evidence="3" id="KW-1133">Transmembrane helix</keyword>
<proteinExistence type="predicted"/>
<keyword evidence="3" id="KW-0472">Membrane</keyword>
<feature type="transmembrane region" description="Helical" evidence="3">
    <location>
        <begin position="74"/>
        <end position="96"/>
    </location>
</feature>
<keyword evidence="5" id="KW-1185">Reference proteome</keyword>
<name>A0A6A6E9V9_9PEZI</name>
<organism evidence="4 5">
    <name type="scientific">Zopfia rhizophila CBS 207.26</name>
    <dbReference type="NCBI Taxonomy" id="1314779"/>
    <lineage>
        <taxon>Eukaryota</taxon>
        <taxon>Fungi</taxon>
        <taxon>Dikarya</taxon>
        <taxon>Ascomycota</taxon>
        <taxon>Pezizomycotina</taxon>
        <taxon>Dothideomycetes</taxon>
        <taxon>Dothideomycetes incertae sedis</taxon>
        <taxon>Zopfiaceae</taxon>
        <taxon>Zopfia</taxon>
    </lineage>
</organism>
<dbReference type="PANTHER" id="PTHR31836">
    <property type="match status" value="1"/>
</dbReference>
<sequence>MTTPQEATNEPAKAPPPTHTNNPSAPDWEVPKEGAQKRFRFHIGGAATRWAISDRFDRFLPPHKRYLGRSRRTLLIAIAVLFVLLLGLIIGLAVGLTRKSEHRNLPLPNGAETYTGDLTYYDPGLGACGIPSSSSDAIVSISHFTFDAVQKGTDPNQNPLCGRKIRAQRVNDGKTVSVDLKVVDRCTGCQPTDIDVSPTMFAKLADPDLGRVPVTWAWV</sequence>
<dbReference type="InterPro" id="IPR036908">
    <property type="entry name" value="RlpA-like_sf"/>
</dbReference>
<accession>A0A6A6E9V9</accession>
<keyword evidence="1" id="KW-0732">Signal</keyword>
<evidence type="ECO:0000256" key="1">
    <source>
        <dbReference type="ARBA" id="ARBA00022729"/>
    </source>
</evidence>
<dbReference type="PANTHER" id="PTHR31836:SF28">
    <property type="entry name" value="SRCR DOMAIN-CONTAINING PROTEIN-RELATED"/>
    <property type="match status" value="1"/>
</dbReference>
<dbReference type="InterPro" id="IPR051477">
    <property type="entry name" value="Expansin_CellWall"/>
</dbReference>
<dbReference type="EMBL" id="ML994623">
    <property type="protein sequence ID" value="KAF2188661.1"/>
    <property type="molecule type" value="Genomic_DNA"/>
</dbReference>
<dbReference type="Proteomes" id="UP000800200">
    <property type="component" value="Unassembled WGS sequence"/>
</dbReference>
<dbReference type="Gene3D" id="2.40.40.10">
    <property type="entry name" value="RlpA-like domain"/>
    <property type="match status" value="1"/>
</dbReference>
<evidence type="ECO:0000313" key="4">
    <source>
        <dbReference type="EMBL" id="KAF2188661.1"/>
    </source>
</evidence>
<feature type="region of interest" description="Disordered" evidence="2">
    <location>
        <begin position="1"/>
        <end position="30"/>
    </location>
</feature>
<dbReference type="AlphaFoldDB" id="A0A6A6E9V9"/>
<reference evidence="4" key="1">
    <citation type="journal article" date="2020" name="Stud. Mycol.">
        <title>101 Dothideomycetes genomes: a test case for predicting lifestyles and emergence of pathogens.</title>
        <authorList>
            <person name="Haridas S."/>
            <person name="Albert R."/>
            <person name="Binder M."/>
            <person name="Bloem J."/>
            <person name="Labutti K."/>
            <person name="Salamov A."/>
            <person name="Andreopoulos B."/>
            <person name="Baker S."/>
            <person name="Barry K."/>
            <person name="Bills G."/>
            <person name="Bluhm B."/>
            <person name="Cannon C."/>
            <person name="Castanera R."/>
            <person name="Culley D."/>
            <person name="Daum C."/>
            <person name="Ezra D."/>
            <person name="Gonzalez J."/>
            <person name="Henrissat B."/>
            <person name="Kuo A."/>
            <person name="Liang C."/>
            <person name="Lipzen A."/>
            <person name="Lutzoni F."/>
            <person name="Magnuson J."/>
            <person name="Mondo S."/>
            <person name="Nolan M."/>
            <person name="Ohm R."/>
            <person name="Pangilinan J."/>
            <person name="Park H.-J."/>
            <person name="Ramirez L."/>
            <person name="Alfaro M."/>
            <person name="Sun H."/>
            <person name="Tritt A."/>
            <person name="Yoshinaga Y."/>
            <person name="Zwiers L.-H."/>
            <person name="Turgeon B."/>
            <person name="Goodwin S."/>
            <person name="Spatafora J."/>
            <person name="Crous P."/>
            <person name="Grigoriev I."/>
        </authorList>
    </citation>
    <scope>NUCLEOTIDE SEQUENCE</scope>
    <source>
        <strain evidence="4">CBS 207.26</strain>
    </source>
</reference>
<evidence type="ECO:0000256" key="3">
    <source>
        <dbReference type="SAM" id="Phobius"/>
    </source>
</evidence>
<dbReference type="CDD" id="cd22191">
    <property type="entry name" value="DPBB_RlpA_EXP_N-like"/>
    <property type="match status" value="1"/>
</dbReference>
<keyword evidence="3" id="KW-0812">Transmembrane</keyword>
<protein>
    <submittedName>
        <fullName evidence="4">Uncharacterized protein</fullName>
    </submittedName>
</protein>
<gene>
    <name evidence="4" type="ORF">K469DRAFT_703264</name>
</gene>
<evidence type="ECO:0000256" key="2">
    <source>
        <dbReference type="SAM" id="MobiDB-lite"/>
    </source>
</evidence>
<dbReference type="SUPFAM" id="SSF50685">
    <property type="entry name" value="Barwin-like endoglucanases"/>
    <property type="match status" value="1"/>
</dbReference>
<dbReference type="OrthoDB" id="623670at2759"/>
<evidence type="ECO:0000313" key="5">
    <source>
        <dbReference type="Proteomes" id="UP000800200"/>
    </source>
</evidence>